<gene>
    <name evidence="2" type="ORF">CFR72_13390</name>
</gene>
<dbReference type="OrthoDB" id="7220707at2"/>
<organism evidence="2 3">
    <name type="scientific">Gluconacetobacter entanii</name>
    <dbReference type="NCBI Taxonomy" id="108528"/>
    <lineage>
        <taxon>Bacteria</taxon>
        <taxon>Pseudomonadati</taxon>
        <taxon>Pseudomonadota</taxon>
        <taxon>Alphaproteobacteria</taxon>
        <taxon>Acetobacterales</taxon>
        <taxon>Acetobacteraceae</taxon>
        <taxon>Gluconacetobacter</taxon>
    </lineage>
</organism>
<dbReference type="EMBL" id="NKUF01000041">
    <property type="protein sequence ID" value="PYD62293.1"/>
    <property type="molecule type" value="Genomic_DNA"/>
</dbReference>
<comment type="caution">
    <text evidence="2">The sequence shown here is derived from an EMBL/GenBank/DDBJ whole genome shotgun (WGS) entry which is preliminary data.</text>
</comment>
<evidence type="ECO:0000313" key="3">
    <source>
        <dbReference type="Proteomes" id="UP000248301"/>
    </source>
</evidence>
<dbReference type="AlphaFoldDB" id="A0A318Q0A7"/>
<sequence length="86" mass="9354">MAVTERIIFQPYTWGKPKRAGAQLEPGTPIACRSVEEGRRRTDKVAAGGTSMAGAILVRMEVDEDAGDYSEPEILESVGDVPEMEE</sequence>
<accession>A0A318Q0A7</accession>
<feature type="region of interest" description="Disordered" evidence="1">
    <location>
        <begin position="67"/>
        <end position="86"/>
    </location>
</feature>
<reference evidence="2 3" key="1">
    <citation type="submission" date="2017-07" db="EMBL/GenBank/DDBJ databases">
        <title>A draft genome sequence of Gluconacetobacter entanii LTH 4560.</title>
        <authorList>
            <person name="Skraban J."/>
            <person name="Cleenwerck I."/>
            <person name="Vandamme P."/>
            <person name="Trcek J."/>
        </authorList>
    </citation>
    <scope>NUCLEOTIDE SEQUENCE [LARGE SCALE GENOMIC DNA]</scope>
    <source>
        <strain evidence="2 3">LTH 4560</strain>
    </source>
</reference>
<evidence type="ECO:0000256" key="1">
    <source>
        <dbReference type="SAM" id="MobiDB-lite"/>
    </source>
</evidence>
<proteinExistence type="predicted"/>
<dbReference type="Proteomes" id="UP000248301">
    <property type="component" value="Unassembled WGS sequence"/>
</dbReference>
<name>A0A318Q0A7_9PROT</name>
<evidence type="ECO:0000313" key="2">
    <source>
        <dbReference type="EMBL" id="PYD62293.1"/>
    </source>
</evidence>
<protein>
    <submittedName>
        <fullName evidence="2">Uncharacterized protein</fullName>
    </submittedName>
</protein>